<organism evidence="1 2">
    <name type="scientific">Nocardia implantans</name>
    <dbReference type="NCBI Taxonomy" id="3108168"/>
    <lineage>
        <taxon>Bacteria</taxon>
        <taxon>Bacillati</taxon>
        <taxon>Actinomycetota</taxon>
        <taxon>Actinomycetes</taxon>
        <taxon>Mycobacteriales</taxon>
        <taxon>Nocardiaceae</taxon>
        <taxon>Nocardia</taxon>
    </lineage>
</organism>
<reference evidence="1 2" key="1">
    <citation type="submission" date="2023-12" db="EMBL/GenBank/DDBJ databases">
        <title>novel species in genus Nocarida.</title>
        <authorList>
            <person name="Li Z."/>
        </authorList>
    </citation>
    <scope>NUCLEOTIDE SEQUENCE [LARGE SCALE GENOMIC DNA]</scope>
    <source>
        <strain evidence="1 2">CDC186</strain>
    </source>
</reference>
<protein>
    <submittedName>
        <fullName evidence="1">Uncharacterized protein</fullName>
    </submittedName>
</protein>
<comment type="caution">
    <text evidence="1">The sequence shown here is derived from an EMBL/GenBank/DDBJ whole genome shotgun (WGS) entry which is preliminary data.</text>
</comment>
<dbReference type="EMBL" id="JAYKYQ010000004">
    <property type="protein sequence ID" value="MEB3510458.1"/>
    <property type="molecule type" value="Genomic_DNA"/>
</dbReference>
<accession>A0ABU6ASX7</accession>
<dbReference type="RefSeq" id="WP_195078445.1">
    <property type="nucleotide sequence ID" value="NZ_JAYESH010000005.1"/>
</dbReference>
<keyword evidence="2" id="KW-1185">Reference proteome</keyword>
<gene>
    <name evidence="1" type="ORF">U3653_10545</name>
</gene>
<evidence type="ECO:0000313" key="2">
    <source>
        <dbReference type="Proteomes" id="UP001348098"/>
    </source>
</evidence>
<proteinExistence type="predicted"/>
<dbReference type="Proteomes" id="UP001348098">
    <property type="component" value="Unassembled WGS sequence"/>
</dbReference>
<sequence>MDDEQIGFDMEFDDKTQAFLDWVAPERMESGVRAFLVATVPDIAEDAAWWKPPLSTRIMEAAKQLFGEAGLTAPENRELADGFVRFLGECYVRRGGLQWTNRPEWGPPLYTDFGPAVQGDGTRSMVSIAEYLSDSDGPRLIEHNISEAVRDVRKSRTTR</sequence>
<name>A0ABU6ASX7_9NOCA</name>
<evidence type="ECO:0000313" key="1">
    <source>
        <dbReference type="EMBL" id="MEB3510458.1"/>
    </source>
</evidence>